<dbReference type="Proteomes" id="UP001526246">
    <property type="component" value="Unassembled WGS sequence"/>
</dbReference>
<evidence type="ECO:0000256" key="2">
    <source>
        <dbReference type="ARBA" id="ARBA00022448"/>
    </source>
</evidence>
<evidence type="ECO:0000256" key="13">
    <source>
        <dbReference type="HAMAP-Rule" id="MF_01398"/>
    </source>
</evidence>
<comment type="similarity">
    <text evidence="1 13 14">Belongs to the ATPase B chain family.</text>
</comment>
<dbReference type="InterPro" id="IPR050059">
    <property type="entry name" value="ATP_synthase_B_chain"/>
</dbReference>
<keyword evidence="9 13" id="KW-0066">ATP synthesis</keyword>
<evidence type="ECO:0000256" key="12">
    <source>
        <dbReference type="ARBA" id="ARBA00037847"/>
    </source>
</evidence>
<comment type="function">
    <text evidence="10 13">F(1)F(0) ATP synthase produces ATP from ADP in the presence of a proton or sodium gradient. F-type ATPases consist of two structural domains, F(1) containing the extramembraneous catalytic core and F(0) containing the membrane proton channel, linked together by a central stalk and a peripheral stalk. During catalysis, ATP synthesis in the catalytic domain of F(1) is coupled via a rotary mechanism of the central stalk subunits to proton translocation.</text>
</comment>
<evidence type="ECO:0000256" key="4">
    <source>
        <dbReference type="ARBA" id="ARBA00022692"/>
    </source>
</evidence>
<comment type="subcellular location">
    <subcellularLocation>
        <location evidence="13">Cell membrane</location>
        <topology evidence="13">Single-pass membrane protein</topology>
    </subcellularLocation>
    <subcellularLocation>
        <location evidence="12">Endomembrane system</location>
        <topology evidence="12">Single-pass membrane protein</topology>
    </subcellularLocation>
</comment>
<evidence type="ECO:0000256" key="6">
    <source>
        <dbReference type="ARBA" id="ARBA00022989"/>
    </source>
</evidence>
<keyword evidence="6 13" id="KW-1133">Transmembrane helix</keyword>
<evidence type="ECO:0000256" key="9">
    <source>
        <dbReference type="ARBA" id="ARBA00023310"/>
    </source>
</evidence>
<gene>
    <name evidence="13" type="primary">atpF</name>
    <name evidence="16" type="ORF">OMW55_03380</name>
</gene>
<keyword evidence="8 13" id="KW-0472">Membrane</keyword>
<comment type="function">
    <text evidence="11">Component of the F(0) channel, it forms part of the peripheral stalk, linking F(1) to F(0). The b'-subunit is a diverged and duplicated form of b found in plants and photosynthetic bacteria.</text>
</comment>
<evidence type="ECO:0000256" key="8">
    <source>
        <dbReference type="ARBA" id="ARBA00023136"/>
    </source>
</evidence>
<evidence type="ECO:0000256" key="5">
    <source>
        <dbReference type="ARBA" id="ARBA00022781"/>
    </source>
</evidence>
<protein>
    <recommendedName>
        <fullName evidence="13">ATP synthase subunit b</fullName>
    </recommendedName>
    <alternativeName>
        <fullName evidence="13">ATP synthase F(0) sector subunit b</fullName>
    </alternativeName>
    <alternativeName>
        <fullName evidence="13">ATPase subunit I</fullName>
    </alternativeName>
    <alternativeName>
        <fullName evidence="13">F-type ATPase subunit b</fullName>
        <shortName evidence="13">F-ATPase subunit b</shortName>
    </alternativeName>
</protein>
<evidence type="ECO:0000313" key="16">
    <source>
        <dbReference type="EMBL" id="MCW3796846.1"/>
    </source>
</evidence>
<evidence type="ECO:0000256" key="3">
    <source>
        <dbReference type="ARBA" id="ARBA00022547"/>
    </source>
</evidence>
<sequence length="164" mass="17343">MPQIAQIGEIYASQLFWLAIIFGAIFLIVGLGMVPKIQGTVDARDARIAADLKEAASARENADRLEAGYREAMDRSRADAARLAAEAKAEAARATEARVAEADRFSAGKLELASKRIAEARSSAQAEIEAVAAEAAAAMVQRVAGLSVDESTARTAVQQELVRG</sequence>
<keyword evidence="2 13" id="KW-0813">Transport</keyword>
<keyword evidence="5 13" id="KW-0375">Hydrogen ion transport</keyword>
<evidence type="ECO:0000256" key="14">
    <source>
        <dbReference type="RuleBase" id="RU003848"/>
    </source>
</evidence>
<evidence type="ECO:0000256" key="11">
    <source>
        <dbReference type="ARBA" id="ARBA00025614"/>
    </source>
</evidence>
<keyword evidence="3 13" id="KW-0138">CF(0)</keyword>
<proteinExistence type="inferred from homology"/>
<name>A0ABT3JCT0_9SPHN</name>
<evidence type="ECO:0000256" key="15">
    <source>
        <dbReference type="SAM" id="Coils"/>
    </source>
</evidence>
<dbReference type="Pfam" id="PF00430">
    <property type="entry name" value="ATP-synt_B"/>
    <property type="match status" value="1"/>
</dbReference>
<evidence type="ECO:0000256" key="7">
    <source>
        <dbReference type="ARBA" id="ARBA00023065"/>
    </source>
</evidence>
<keyword evidence="7 13" id="KW-0406">Ion transport</keyword>
<organism evidence="16 17">
    <name type="scientific">Sphingomonas arvum</name>
    <dbReference type="NCBI Taxonomy" id="2992113"/>
    <lineage>
        <taxon>Bacteria</taxon>
        <taxon>Pseudomonadati</taxon>
        <taxon>Pseudomonadota</taxon>
        <taxon>Alphaproteobacteria</taxon>
        <taxon>Sphingomonadales</taxon>
        <taxon>Sphingomonadaceae</taxon>
        <taxon>Sphingomonas</taxon>
    </lineage>
</organism>
<dbReference type="RefSeq" id="WP_264880814.1">
    <property type="nucleotide sequence ID" value="NZ_JAPDOB010000001.1"/>
</dbReference>
<accession>A0ABT3JCT0</accession>
<comment type="caution">
    <text evidence="16">The sequence shown here is derived from an EMBL/GenBank/DDBJ whole genome shotgun (WGS) entry which is preliminary data.</text>
</comment>
<keyword evidence="13" id="KW-1003">Cell membrane</keyword>
<evidence type="ECO:0000256" key="10">
    <source>
        <dbReference type="ARBA" id="ARBA00025198"/>
    </source>
</evidence>
<keyword evidence="17" id="KW-1185">Reference proteome</keyword>
<evidence type="ECO:0000256" key="1">
    <source>
        <dbReference type="ARBA" id="ARBA00005513"/>
    </source>
</evidence>
<dbReference type="PANTHER" id="PTHR33445">
    <property type="entry name" value="ATP SYNTHASE SUBUNIT B', CHLOROPLASTIC"/>
    <property type="match status" value="1"/>
</dbReference>
<evidence type="ECO:0000313" key="17">
    <source>
        <dbReference type="Proteomes" id="UP001526246"/>
    </source>
</evidence>
<dbReference type="InterPro" id="IPR002146">
    <property type="entry name" value="ATP_synth_b/b'su_bac/chlpt"/>
</dbReference>
<dbReference type="EMBL" id="JAPDOB010000001">
    <property type="protein sequence ID" value="MCW3796846.1"/>
    <property type="molecule type" value="Genomic_DNA"/>
</dbReference>
<reference evidence="16 17" key="1">
    <citation type="submission" date="2022-10" db="EMBL/GenBank/DDBJ databases">
        <title>Sphingomonas sp.</title>
        <authorList>
            <person name="Jin C."/>
        </authorList>
    </citation>
    <scope>NUCLEOTIDE SEQUENCE [LARGE SCALE GENOMIC DNA]</scope>
    <source>
        <strain evidence="16 17">BN140010</strain>
    </source>
</reference>
<feature type="transmembrane region" description="Helical" evidence="13">
    <location>
        <begin position="15"/>
        <end position="34"/>
    </location>
</feature>
<dbReference type="PANTHER" id="PTHR33445:SF1">
    <property type="entry name" value="ATP SYNTHASE SUBUNIT B"/>
    <property type="match status" value="1"/>
</dbReference>
<keyword evidence="4 13" id="KW-0812">Transmembrane</keyword>
<dbReference type="HAMAP" id="MF_01398">
    <property type="entry name" value="ATP_synth_b_bprime"/>
    <property type="match status" value="1"/>
</dbReference>
<keyword evidence="15" id="KW-0175">Coiled coil</keyword>
<feature type="coiled-coil region" evidence="15">
    <location>
        <begin position="55"/>
        <end position="97"/>
    </location>
</feature>
<comment type="subunit">
    <text evidence="13">F-type ATPases have 2 components, F(1) - the catalytic core - and F(0) - the membrane proton channel. F(1) has five subunits: alpha(3), beta(3), gamma(1), delta(1), epsilon(1). F(0) has three main subunits: a(1), b(2) and c(10-14). The alpha and beta chains form an alternating ring which encloses part of the gamma chain. F(1) is attached to F(0) by a central stalk formed by the gamma and epsilon chains, while a peripheral stalk is formed by the delta and b chains.</text>
</comment>